<feature type="region of interest" description="Disordered" evidence="1">
    <location>
        <begin position="483"/>
        <end position="515"/>
    </location>
</feature>
<feature type="compositionally biased region" description="Low complexity" evidence="1">
    <location>
        <begin position="323"/>
        <end position="339"/>
    </location>
</feature>
<feature type="compositionally biased region" description="Low complexity" evidence="1">
    <location>
        <begin position="356"/>
        <end position="378"/>
    </location>
</feature>
<comment type="caution">
    <text evidence="4">The sequence shown here is derived from an EMBL/GenBank/DDBJ whole genome shotgun (WGS) entry which is preliminary data.</text>
</comment>
<feature type="region of interest" description="Disordered" evidence="1">
    <location>
        <begin position="672"/>
        <end position="695"/>
    </location>
</feature>
<dbReference type="EMBL" id="BSDI01000019">
    <property type="protein sequence ID" value="GLH98807.1"/>
    <property type="molecule type" value="Genomic_DNA"/>
</dbReference>
<reference evidence="4" key="1">
    <citation type="submission" date="2022-12" db="EMBL/GenBank/DDBJ databases">
        <title>New Phytohabitans aurantiacus sp. RD004123 nov., an actinomycete isolated from soil.</title>
        <authorList>
            <person name="Triningsih D.W."/>
            <person name="Harunari E."/>
            <person name="Igarashi Y."/>
        </authorList>
    </citation>
    <scope>NUCLEOTIDE SEQUENCE</scope>
    <source>
        <strain evidence="4">RD004123</strain>
    </source>
</reference>
<feature type="transmembrane region" description="Helical" evidence="2">
    <location>
        <begin position="12"/>
        <end position="37"/>
    </location>
</feature>
<dbReference type="RefSeq" id="WP_281898027.1">
    <property type="nucleotide sequence ID" value="NZ_BSDI01000019.1"/>
</dbReference>
<organism evidence="4 5">
    <name type="scientific">Phytohabitans aurantiacus</name>
    <dbReference type="NCBI Taxonomy" id="3016789"/>
    <lineage>
        <taxon>Bacteria</taxon>
        <taxon>Bacillati</taxon>
        <taxon>Actinomycetota</taxon>
        <taxon>Actinomycetes</taxon>
        <taxon>Micromonosporales</taxon>
        <taxon>Micromonosporaceae</taxon>
    </lineage>
</organism>
<dbReference type="PANTHER" id="PTHR35807">
    <property type="entry name" value="TRANSCRIPTIONAL REGULATOR REDD-RELATED"/>
    <property type="match status" value="1"/>
</dbReference>
<dbReference type="Gene3D" id="3.10.350.10">
    <property type="entry name" value="LysM domain"/>
    <property type="match status" value="1"/>
</dbReference>
<evidence type="ECO:0000256" key="2">
    <source>
        <dbReference type="SAM" id="Phobius"/>
    </source>
</evidence>
<dbReference type="CDD" id="cd00118">
    <property type="entry name" value="LysM"/>
    <property type="match status" value="1"/>
</dbReference>
<dbReference type="Gene3D" id="1.25.40.10">
    <property type="entry name" value="Tetratricopeptide repeat domain"/>
    <property type="match status" value="1"/>
</dbReference>
<feature type="region of interest" description="Disordered" evidence="1">
    <location>
        <begin position="718"/>
        <end position="761"/>
    </location>
</feature>
<keyword evidence="2" id="KW-1133">Transmembrane helix</keyword>
<feature type="compositionally biased region" description="Acidic residues" evidence="1">
    <location>
        <begin position="488"/>
        <end position="501"/>
    </location>
</feature>
<sequence length="1076" mass="111965">MMLMYRLGRLGVRVSSAVVLLATVVGIPAGLVCFVGWPLPTDPPTTWEEFSAILTGSVPDTAVLGLLALALWLTWAAFCHALVIELAAAHRGKPARQSRLISPMQALAALLLAGLAASPAAASAAVIAPAPALAPHVAGPAGALQTGQAAAPVAAWPPELHPARFADATPRTQPAAPAAAAASGDTMPSAMPTNVPAALPRFALAARAGPMTVTAAGTTYTVIVQRGDTLWDLAQAWLGDPHRWPEIYQLNADRYDANGRVHHGEGRMQGGDHIEPTWQLILPDDATPPTTAKPDTFIPPATAKPPANTTPTSPPATPPPATPSTTALPSAPATAEPTAVSGDDGVVGDRPGQVGPSATATPQASSSAITSPSATATPDFAPSQSGRSAPPGVSLTGDSWVDLGLALAIAAAATLVWRLRRRRYTPRPPSAHARLDDPDLAPLPQVVTRVRRGLRTPAPNTDNSPHHRPDQTHQLEHTLDQDMHTDDVPDDQLPDDTDEPEQTSPPPLNLPALGNPMLAAWPPAGLGLTGPGAEAAARGFLATALAAGGVNDPHARASVVLPAATLATLLGAAAVHAPETPRLTVTGDLTEALEILEEQTLHRTRLTYGHEVDTIAHLRDADPDEEPLPPILLLGDAPAPHERARIAALLVQGQRLDIHGVLLGPWPDGGTVNVAGDGTTTPADGEKGRHGSHPADVGRLTVITAAEAAALLPTLAESHTGLPQPQPPAQPQPHTLAATAQPAIAQAAPRDRDHNEPAAGVACAPEPTQAATLDQLAAATSASHTPEASTVGARTISPDTVASAGLRTDGQDGQDLDDGEAADGPGVVAVRVLGQPAIVGADPDQPLRAKAMELLVYLIARNGGATVDAMKEDLVPDATVSKAPNRIHTYVYALRQALRRTGGRASYITHPPHRYLLNRDTLDVDLWCMRDALTAAETVTGDARIAALRQAVAAYHGPLADGTQYEWAEPYREAVRLQALDAYLALAEALREQPDEALAVLDAAIGHSPYAEQLYQAAMRTHADHDDGDAIAARLAELTRRLEEIDAEPTDETSELAAALINDVRHRVRRRPGAAA</sequence>
<feature type="compositionally biased region" description="Pro residues" evidence="1">
    <location>
        <begin position="312"/>
        <end position="322"/>
    </location>
</feature>
<evidence type="ECO:0000313" key="4">
    <source>
        <dbReference type="EMBL" id="GLH98807.1"/>
    </source>
</evidence>
<feature type="transmembrane region" description="Helical" evidence="2">
    <location>
        <begin position="107"/>
        <end position="128"/>
    </location>
</feature>
<keyword evidence="2" id="KW-0812">Transmembrane</keyword>
<feature type="region of interest" description="Disordered" evidence="1">
    <location>
        <begin position="282"/>
        <end position="393"/>
    </location>
</feature>
<dbReference type="InterPro" id="IPR005158">
    <property type="entry name" value="BTAD"/>
</dbReference>
<dbReference type="Proteomes" id="UP001144280">
    <property type="component" value="Unassembled WGS sequence"/>
</dbReference>
<dbReference type="InterPro" id="IPR018392">
    <property type="entry name" value="LysM"/>
</dbReference>
<dbReference type="SMART" id="SM01043">
    <property type="entry name" value="BTAD"/>
    <property type="match status" value="1"/>
</dbReference>
<feature type="region of interest" description="Disordered" evidence="1">
    <location>
        <begin position="777"/>
        <end position="823"/>
    </location>
</feature>
<accession>A0ABQ5QX24</accession>
<feature type="domain" description="Bacterial transcriptional activator" evidence="3">
    <location>
        <begin position="924"/>
        <end position="1061"/>
    </location>
</feature>
<evidence type="ECO:0000256" key="1">
    <source>
        <dbReference type="SAM" id="MobiDB-lite"/>
    </source>
</evidence>
<feature type="region of interest" description="Disordered" evidence="1">
    <location>
        <begin position="169"/>
        <end position="188"/>
    </location>
</feature>
<protein>
    <recommendedName>
        <fullName evidence="3">Bacterial transcriptional activator domain-containing protein</fullName>
    </recommendedName>
</protein>
<keyword evidence="2" id="KW-0472">Membrane</keyword>
<name>A0ABQ5QX24_9ACTN</name>
<keyword evidence="5" id="KW-1185">Reference proteome</keyword>
<dbReference type="InterPro" id="IPR011990">
    <property type="entry name" value="TPR-like_helical_dom_sf"/>
</dbReference>
<dbReference type="InterPro" id="IPR051677">
    <property type="entry name" value="AfsR-DnrI-RedD_regulator"/>
</dbReference>
<evidence type="ECO:0000313" key="5">
    <source>
        <dbReference type="Proteomes" id="UP001144280"/>
    </source>
</evidence>
<evidence type="ECO:0000259" key="3">
    <source>
        <dbReference type="SMART" id="SM01043"/>
    </source>
</evidence>
<dbReference type="InterPro" id="IPR036388">
    <property type="entry name" value="WH-like_DNA-bd_sf"/>
</dbReference>
<dbReference type="InterPro" id="IPR036779">
    <property type="entry name" value="LysM_dom_sf"/>
</dbReference>
<dbReference type="Gene3D" id="1.10.10.10">
    <property type="entry name" value="Winged helix-like DNA-binding domain superfamily/Winged helix DNA-binding domain"/>
    <property type="match status" value="1"/>
</dbReference>
<feature type="transmembrane region" description="Helical" evidence="2">
    <location>
        <begin position="62"/>
        <end position="86"/>
    </location>
</feature>
<feature type="compositionally biased region" description="Low complexity" evidence="1">
    <location>
        <begin position="283"/>
        <end position="311"/>
    </location>
</feature>
<proteinExistence type="predicted"/>
<feature type="compositionally biased region" description="Acidic residues" evidence="1">
    <location>
        <begin position="812"/>
        <end position="821"/>
    </location>
</feature>
<gene>
    <name evidence="4" type="ORF">Pa4123_40820</name>
</gene>
<feature type="compositionally biased region" description="Low complexity" evidence="1">
    <location>
        <begin position="732"/>
        <end position="748"/>
    </location>
</feature>